<dbReference type="RefSeq" id="WP_211141398.1">
    <property type="nucleotide sequence ID" value="NZ_JAEEGB010000005.1"/>
</dbReference>
<gene>
    <name evidence="1" type="ORF">I6U51_04485</name>
</gene>
<comment type="caution">
    <text evidence="1">The sequence shown here is derived from an EMBL/GenBank/DDBJ whole genome shotgun (WGS) entry which is preliminary data.</text>
</comment>
<dbReference type="AlphaFoldDB" id="A0A934M2I1"/>
<proteinExistence type="predicted"/>
<accession>A0A934M2I1</accession>
<name>A0A934M2I1_9CLOT</name>
<organism evidence="1 2">
    <name type="scientific">Clostridium aciditolerans</name>
    <dbReference type="NCBI Taxonomy" id="339861"/>
    <lineage>
        <taxon>Bacteria</taxon>
        <taxon>Bacillati</taxon>
        <taxon>Bacillota</taxon>
        <taxon>Clostridia</taxon>
        <taxon>Eubacteriales</taxon>
        <taxon>Clostridiaceae</taxon>
        <taxon>Clostridium</taxon>
    </lineage>
</organism>
<evidence type="ECO:0000313" key="2">
    <source>
        <dbReference type="Proteomes" id="UP000622687"/>
    </source>
</evidence>
<sequence length="162" mass="19116">MFENENSAEFEKRKYKLIITSIDIFKNLYNRGPISLENYFRDNSKFTDTVYSYYKVGLELIINGRPPEQAVFMLEYEKMKWIRKSNITEEDLLLITIVQGIVPYLQKLDFDGFYDLCSNFFSAKEIGKIAELLLEINPHIWEKYLNSEVNSVGAYVEINPHM</sequence>
<keyword evidence="2" id="KW-1185">Reference proteome</keyword>
<protein>
    <submittedName>
        <fullName evidence="1">Uncharacterized protein</fullName>
    </submittedName>
</protein>
<dbReference type="Proteomes" id="UP000622687">
    <property type="component" value="Unassembled WGS sequence"/>
</dbReference>
<dbReference type="EMBL" id="JAEEGB010000005">
    <property type="protein sequence ID" value="MBI6871965.1"/>
    <property type="molecule type" value="Genomic_DNA"/>
</dbReference>
<evidence type="ECO:0000313" key="1">
    <source>
        <dbReference type="EMBL" id="MBI6871965.1"/>
    </source>
</evidence>
<reference evidence="1" key="1">
    <citation type="submission" date="2020-12" db="EMBL/GenBank/DDBJ databases">
        <title>Clostridium thailandense sp. nov., a novel acetogenic bacterium isolated from peat land soil in Thailand.</title>
        <authorList>
            <person name="Chaikitkaew S."/>
            <person name="Birkeland N.K."/>
        </authorList>
    </citation>
    <scope>NUCLEOTIDE SEQUENCE</scope>
    <source>
        <strain evidence="1">DSM 17425</strain>
    </source>
</reference>